<feature type="domain" description="Cellobiose dehydrogenase-like cytochrome" evidence="2">
    <location>
        <begin position="26"/>
        <end position="199"/>
    </location>
</feature>
<gene>
    <name evidence="4" type="ORF">ACRE_042900</name>
</gene>
<dbReference type="Gene3D" id="2.60.40.1210">
    <property type="entry name" value="Cellobiose dehydrogenase, cytochrome domain"/>
    <property type="match status" value="1"/>
</dbReference>
<protein>
    <submittedName>
        <fullName evidence="4">Cellobiose dehydrogenase-like protein</fullName>
    </submittedName>
</protein>
<dbReference type="CDD" id="cd09630">
    <property type="entry name" value="CDH_like_cytochrome"/>
    <property type="match status" value="1"/>
</dbReference>
<dbReference type="Pfam" id="PF16010">
    <property type="entry name" value="CDH-cyt"/>
    <property type="match status" value="1"/>
</dbReference>
<feature type="region of interest" description="Disordered" evidence="1">
    <location>
        <begin position="199"/>
        <end position="228"/>
    </location>
</feature>
<dbReference type="InterPro" id="IPR015920">
    <property type="entry name" value="Cellobiose_DH-like_cyt"/>
</dbReference>
<dbReference type="InterPro" id="IPR011041">
    <property type="entry name" value="Quinoprot_gluc/sorb_DH_b-prop"/>
</dbReference>
<dbReference type="PANTHER" id="PTHR47797:SF5">
    <property type="entry name" value="CELLOBIOSE DEHYDROGENASE CYTOCHROME DOMAIN-CONTAINING PROTEIN"/>
    <property type="match status" value="1"/>
</dbReference>
<dbReference type="HOGENOM" id="CLU_427550_0_0_1"/>
<dbReference type="PANTHER" id="PTHR47797">
    <property type="entry name" value="DEHYDROGENASE, PUTATIVE (AFU_ORTHOLOGUE AFUA_8G05805)-RELATED"/>
    <property type="match status" value="1"/>
</dbReference>
<name>A0A086T6F1_HAPC1</name>
<evidence type="ECO:0000259" key="3">
    <source>
        <dbReference type="Pfam" id="PF22807"/>
    </source>
</evidence>
<dbReference type="STRING" id="857340.A0A086T6F1"/>
<dbReference type="OrthoDB" id="507128at2759"/>
<dbReference type="Pfam" id="PF22807">
    <property type="entry name" value="TrAA12"/>
    <property type="match status" value="1"/>
</dbReference>
<dbReference type="Gene3D" id="2.120.10.30">
    <property type="entry name" value="TolB, C-terminal domain"/>
    <property type="match status" value="1"/>
</dbReference>
<dbReference type="AlphaFoldDB" id="A0A086T6F1"/>
<evidence type="ECO:0000259" key="2">
    <source>
        <dbReference type="Pfam" id="PF16010"/>
    </source>
</evidence>
<dbReference type="EMBL" id="JPKY01000040">
    <property type="protein sequence ID" value="KFH44933.1"/>
    <property type="molecule type" value="Genomic_DNA"/>
</dbReference>
<feature type="domain" description="Pyrroloquinoline quinone-dependent pyranose dehydrogenase beta-propeller" evidence="3">
    <location>
        <begin position="249"/>
        <end position="638"/>
    </location>
</feature>
<reference evidence="5" key="1">
    <citation type="journal article" date="2014" name="Genome Announc.">
        <title>Genome sequence and annotation of Acremonium chrysogenum, producer of the beta-lactam antibiotic cephalosporin C.</title>
        <authorList>
            <person name="Terfehr D."/>
            <person name="Dahlmann T.A."/>
            <person name="Specht T."/>
            <person name="Zadra I."/>
            <person name="Kuernsteiner H."/>
            <person name="Kueck U."/>
        </authorList>
    </citation>
    <scope>NUCLEOTIDE SEQUENCE [LARGE SCALE GENOMIC DNA]</scope>
    <source>
        <strain evidence="5">ATCC 11550 / CBS 779.69 / DSM 880 / IAM 14645 / JCM 23072 / IMI 49137</strain>
    </source>
</reference>
<evidence type="ECO:0000313" key="5">
    <source>
        <dbReference type="Proteomes" id="UP000029964"/>
    </source>
</evidence>
<organism evidence="4 5">
    <name type="scientific">Hapsidospora chrysogenum (strain ATCC 11550 / CBS 779.69 / DSM 880 / IAM 14645 / JCM 23072 / IMI 49137)</name>
    <name type="common">Acremonium chrysogenum</name>
    <dbReference type="NCBI Taxonomy" id="857340"/>
    <lineage>
        <taxon>Eukaryota</taxon>
        <taxon>Fungi</taxon>
        <taxon>Dikarya</taxon>
        <taxon>Ascomycota</taxon>
        <taxon>Pezizomycotina</taxon>
        <taxon>Sordariomycetes</taxon>
        <taxon>Hypocreomycetidae</taxon>
        <taxon>Hypocreales</taxon>
        <taxon>Bionectriaceae</taxon>
        <taxon>Hapsidospora</taxon>
    </lineage>
</organism>
<evidence type="ECO:0000313" key="4">
    <source>
        <dbReference type="EMBL" id="KFH44933.1"/>
    </source>
</evidence>
<evidence type="ECO:0000256" key="1">
    <source>
        <dbReference type="SAM" id="MobiDB-lite"/>
    </source>
</evidence>
<proteinExistence type="predicted"/>
<keyword evidence="5" id="KW-1185">Reference proteome</keyword>
<comment type="caution">
    <text evidence="4">The sequence shown here is derived from an EMBL/GenBank/DDBJ whole genome shotgun (WGS) entry which is preliminary data.</text>
</comment>
<dbReference type="InterPro" id="IPR054539">
    <property type="entry name" value="Beta-prop_PDH"/>
</dbReference>
<dbReference type="Proteomes" id="UP000029964">
    <property type="component" value="Unassembled WGS sequence"/>
</dbReference>
<sequence length="640" mass="68389">MRRSLYAYATGSVALATLASAQKGNYCDELGRCFSSHTTANGITYGVAIPEVSVAPFPVILQVTAPAELGWVGFGWGGGMTYKPLTVTWPNGDTMVASSRAALSYALPPAYEKASLRVLDGSGVNDTHWVTTVYCEGCSEWDLGSGAGSLDPTAQNTAAFAYSEKPVDNPESEDSTFSIHDAADLFLLDFASAQSPDFDDWVGDGGTPTPTPTPTVSPTPTPTPTDVPIPTDPVPIPSDCGETARFPLEAAEGWSFVKLAGGLTTPRGVVVDSEGSLLLVEVGSGLSVHTFGTDGCIAGSKLLIDRPGLTHGVALGPGGTELYVSSIDTAWKYTYDPVSQTVSNEEVVVQNMFPSSHSTRTLLVPPETPNLLVVSLGSDGNLDMPTLDKNVGRAIVKVFDLSSVPSGGYDYSAEGHFLGYGLRNEVGLTTDNNNMVWGVENSADEFTRVVDGQEYDIHENNPSDEINYLGDPSKSNENWYGYPTCFTVWGGDEFPDGNPATGSQFIPAPNDTFSDATCEERSVAPRISFQAHSAPIDAKFDREGTNMFVSLHGSWNRETPTGYKVVAVPFTTTSDGAYEPVAAADSKEGYKDILWDPQEGCDSSKCFRPSGLAWDREFSRLFIASDNSREGELYILHKTS</sequence>
<dbReference type="SUPFAM" id="SSF50952">
    <property type="entry name" value="Soluble quinoprotein glucose dehydrogenase"/>
    <property type="match status" value="1"/>
</dbReference>
<feature type="compositionally biased region" description="Pro residues" evidence="1">
    <location>
        <begin position="209"/>
        <end position="228"/>
    </location>
</feature>
<dbReference type="SUPFAM" id="SSF49344">
    <property type="entry name" value="CBD9-like"/>
    <property type="match status" value="1"/>
</dbReference>
<dbReference type="InterPro" id="IPR011042">
    <property type="entry name" value="6-blade_b-propeller_TolB-like"/>
</dbReference>
<accession>A0A086T6F1</accession>